<protein>
    <submittedName>
        <fullName evidence="2">Uncharacterized protein</fullName>
    </submittedName>
</protein>
<keyword evidence="1" id="KW-0472">Membrane</keyword>
<keyword evidence="1" id="KW-1133">Transmembrane helix</keyword>
<gene>
    <name evidence="2" type="ORF">ACFQZS_03350</name>
</gene>
<dbReference type="RefSeq" id="WP_377097285.1">
    <property type="nucleotide sequence ID" value="NZ_JBHTHU010000001.1"/>
</dbReference>
<proteinExistence type="predicted"/>
<keyword evidence="1" id="KW-0812">Transmembrane</keyword>
<name>A0ABW2YS69_9SPHI</name>
<accession>A0ABW2YS69</accession>
<dbReference type="Proteomes" id="UP001596958">
    <property type="component" value="Unassembled WGS sequence"/>
</dbReference>
<feature type="transmembrane region" description="Helical" evidence="1">
    <location>
        <begin position="6"/>
        <end position="27"/>
    </location>
</feature>
<comment type="caution">
    <text evidence="2">The sequence shown here is derived from an EMBL/GenBank/DDBJ whole genome shotgun (WGS) entry which is preliminary data.</text>
</comment>
<reference evidence="3" key="1">
    <citation type="journal article" date="2019" name="Int. J. Syst. Evol. Microbiol.">
        <title>The Global Catalogue of Microorganisms (GCM) 10K type strain sequencing project: providing services to taxonomists for standard genome sequencing and annotation.</title>
        <authorList>
            <consortium name="The Broad Institute Genomics Platform"/>
            <consortium name="The Broad Institute Genome Sequencing Center for Infectious Disease"/>
            <person name="Wu L."/>
            <person name="Ma J."/>
        </authorList>
    </citation>
    <scope>NUCLEOTIDE SEQUENCE [LARGE SCALE GENOMIC DNA]</scope>
    <source>
        <strain evidence="3">CCUG 63418</strain>
    </source>
</reference>
<evidence type="ECO:0000313" key="3">
    <source>
        <dbReference type="Proteomes" id="UP001596958"/>
    </source>
</evidence>
<organism evidence="2 3">
    <name type="scientific">Mucilaginibacter calamicampi</name>
    <dbReference type="NCBI Taxonomy" id="1302352"/>
    <lineage>
        <taxon>Bacteria</taxon>
        <taxon>Pseudomonadati</taxon>
        <taxon>Bacteroidota</taxon>
        <taxon>Sphingobacteriia</taxon>
        <taxon>Sphingobacteriales</taxon>
        <taxon>Sphingobacteriaceae</taxon>
        <taxon>Mucilaginibacter</taxon>
    </lineage>
</organism>
<evidence type="ECO:0000256" key="1">
    <source>
        <dbReference type="SAM" id="Phobius"/>
    </source>
</evidence>
<dbReference type="EMBL" id="JBHTHU010000001">
    <property type="protein sequence ID" value="MFD0749162.1"/>
    <property type="molecule type" value="Genomic_DNA"/>
</dbReference>
<evidence type="ECO:0000313" key="2">
    <source>
        <dbReference type="EMBL" id="MFD0749162.1"/>
    </source>
</evidence>
<keyword evidence="3" id="KW-1185">Reference proteome</keyword>
<sequence>MLNTISWQQYFTTVLLLTLAWYGYVLLRYYRDKIMGRFQTKADPSSWVSSAPVLGAVKQDNPRLDPEELSFGNSQPDDISDSTLLCGPTDELLAETQSLVEAFRDTPDKTGFLSLLGVLLAKYEPYEDEIDLKVIRPLAKQLPFPIEEHEWPKF</sequence>